<evidence type="ECO:0000313" key="3">
    <source>
        <dbReference type="Proteomes" id="UP000237003"/>
    </source>
</evidence>
<comment type="caution">
    <text evidence="2">The sequence shown here is derived from an EMBL/GenBank/DDBJ whole genome shotgun (WGS) entry which is preliminary data.</text>
</comment>
<dbReference type="EMBL" id="PQLX01000003">
    <property type="protein sequence ID" value="POU65977.1"/>
    <property type="molecule type" value="Genomic_DNA"/>
</dbReference>
<dbReference type="RefSeq" id="WP_103775817.1">
    <property type="nucleotide sequence ID" value="NZ_PQLX01000003.1"/>
</dbReference>
<dbReference type="Gene3D" id="3.20.20.450">
    <property type="entry name" value="EAL domain"/>
    <property type="match status" value="1"/>
</dbReference>
<dbReference type="InterPro" id="IPR035919">
    <property type="entry name" value="EAL_sf"/>
</dbReference>
<accession>A0A2S4RYW8</accession>
<protein>
    <submittedName>
        <fullName evidence="2">EAL domain-containing protein</fullName>
    </submittedName>
</protein>
<proteinExistence type="predicted"/>
<sequence>MNISLDNLYHSELCFLPARNEQHKLIGLEIVANFVSDDGTVRIPTELIMPRLSAGQHGQLFEEKLTLLETCQHFFIQHKLIAWIYLAPEVVDYLLTNDKYASRINRFPFLELMINEDFPELSKGKENQTLKILTTKFPLILSNFGAGDSSGRAVFDRMFKRVALDKNFIQQRAGKPSFEPFMRAIFAQISPCCESIMIAGIDSEEMLARVAPFGFSSMQGSLWPVVPAGKITTLAPR</sequence>
<reference evidence="2 3" key="1">
    <citation type="submission" date="2018-01" db="EMBL/GenBank/DDBJ databases">
        <title>Complete genome sequences of 14 Citrobacter spp. isolated from plant in Canada.</title>
        <authorList>
            <person name="Bhandare S.G."/>
            <person name="Colavecchio A."/>
            <person name="Jeukens J."/>
            <person name="Emond-Rheault J.-G."/>
            <person name="Freschi L."/>
            <person name="Hamel J."/>
            <person name="Kukavica-Ibrulj I."/>
            <person name="Levesque R."/>
            <person name="Goodridge L."/>
        </authorList>
    </citation>
    <scope>NUCLEOTIDE SEQUENCE [LARGE SCALE GENOMIC DNA]</scope>
    <source>
        <strain evidence="2 3">S1285</strain>
    </source>
</reference>
<dbReference type="OrthoDB" id="8552213at2"/>
<name>A0A2S4RYW8_CITAM</name>
<dbReference type="Proteomes" id="UP000237003">
    <property type="component" value="Unassembled WGS sequence"/>
</dbReference>
<organism evidence="2 3">
    <name type="scientific">Citrobacter amalonaticus</name>
    <dbReference type="NCBI Taxonomy" id="35703"/>
    <lineage>
        <taxon>Bacteria</taxon>
        <taxon>Pseudomonadati</taxon>
        <taxon>Pseudomonadota</taxon>
        <taxon>Gammaproteobacteria</taxon>
        <taxon>Enterobacterales</taxon>
        <taxon>Enterobacteriaceae</taxon>
        <taxon>Citrobacter</taxon>
    </lineage>
</organism>
<gene>
    <name evidence="2" type="ORF">C3430_11885</name>
</gene>
<dbReference type="Pfam" id="PF00563">
    <property type="entry name" value="EAL"/>
    <property type="match status" value="1"/>
</dbReference>
<dbReference type="SUPFAM" id="SSF141868">
    <property type="entry name" value="EAL domain-like"/>
    <property type="match status" value="1"/>
</dbReference>
<feature type="domain" description="EAL" evidence="1">
    <location>
        <begin position="13"/>
        <end position="222"/>
    </location>
</feature>
<evidence type="ECO:0000313" key="2">
    <source>
        <dbReference type="EMBL" id="POU65977.1"/>
    </source>
</evidence>
<evidence type="ECO:0000259" key="1">
    <source>
        <dbReference type="Pfam" id="PF00563"/>
    </source>
</evidence>
<dbReference type="AlphaFoldDB" id="A0A2S4RYW8"/>
<dbReference type="InterPro" id="IPR001633">
    <property type="entry name" value="EAL_dom"/>
</dbReference>